<reference evidence="2" key="1">
    <citation type="submission" date="2015-05" db="EMBL/GenBank/DDBJ databases">
        <authorList>
            <person name="Collingro A."/>
        </authorList>
    </citation>
    <scope>NUCLEOTIDE SEQUENCE [LARGE SCALE GENOMIC DNA]</scope>
    <source>
        <strain evidence="2">Ps</strain>
    </source>
</reference>
<organism evidence="1 2">
    <name type="scientific">Candidatus Hepatoplasma crinochetorum</name>
    <dbReference type="NCBI Taxonomy" id="295596"/>
    <lineage>
        <taxon>Bacteria</taxon>
        <taxon>Bacillati</taxon>
        <taxon>Mycoplasmatota</taxon>
        <taxon>Mollicutes</taxon>
        <taxon>Candidatus Hepatoplasmataceae</taxon>
        <taxon>Candidatus Hepatoplasma</taxon>
    </lineage>
</organism>
<accession>A0A0G7ZMD4</accession>
<dbReference type="Proteomes" id="UP000242141">
    <property type="component" value="Unassembled WGS sequence"/>
</dbReference>
<keyword evidence="2" id="KW-1185">Reference proteome</keyword>
<evidence type="ECO:0000313" key="2">
    <source>
        <dbReference type="Proteomes" id="UP000242141"/>
    </source>
</evidence>
<name>A0A0G7ZMD4_9MOLU</name>
<dbReference type="AlphaFoldDB" id="A0A0G7ZMD4"/>
<protein>
    <submittedName>
        <fullName evidence="1">Uncharacterized protein</fullName>
    </submittedName>
</protein>
<dbReference type="EMBL" id="CWGI01000001">
    <property type="protein sequence ID" value="CRX37345.1"/>
    <property type="molecule type" value="Genomic_DNA"/>
</dbReference>
<evidence type="ECO:0000313" key="1">
    <source>
        <dbReference type="EMBL" id="CRX37345.1"/>
    </source>
</evidence>
<proteinExistence type="predicted"/>
<gene>
    <name evidence="1" type="ORF">HEPPS_05760</name>
</gene>
<sequence>MKKGIELFKWIRKIEFSFLEKYYKEEYKDKKEELNLLEKYLIFKNFEPLEENKFKLLTRFIEEEKYDIKNSEKNNQNEEQRRLKKIYDILFSIASELTSFTQGKYNKFRKHKLLYFMLAFAINKNPDYGVWEDAEDIINNLFYAKNNKREKIEWCAFDNGPILKNIYKSGENVFDDIDDKLMLIDDSEILKVLEISYIILKNFTTMDLIEESHNTDPWKNNYEKNVNFKKIENNDIIDYFSKNEPFFIKLMNK</sequence>